<feature type="transmembrane region" description="Helical" evidence="5">
    <location>
        <begin position="357"/>
        <end position="376"/>
    </location>
</feature>
<feature type="transmembrane region" description="Helical" evidence="5">
    <location>
        <begin position="326"/>
        <end position="345"/>
    </location>
</feature>
<dbReference type="EMBL" id="RCNU01000014">
    <property type="protein sequence ID" value="RWQ92245.1"/>
    <property type="molecule type" value="Genomic_DNA"/>
</dbReference>
<evidence type="ECO:0000259" key="6">
    <source>
        <dbReference type="Pfam" id="PF00999"/>
    </source>
</evidence>
<evidence type="ECO:0000313" key="8">
    <source>
        <dbReference type="Proteomes" id="UP000283841"/>
    </source>
</evidence>
<feature type="transmembrane region" description="Helical" evidence="5">
    <location>
        <begin position="408"/>
        <end position="435"/>
    </location>
</feature>
<dbReference type="GO" id="GO:0120029">
    <property type="term" value="P:proton export across plasma membrane"/>
    <property type="evidence" value="ECO:0007669"/>
    <property type="project" value="InterPro"/>
</dbReference>
<feature type="transmembrane region" description="Helical" evidence="5">
    <location>
        <begin position="198"/>
        <end position="219"/>
    </location>
</feature>
<evidence type="ECO:0000313" key="7">
    <source>
        <dbReference type="EMBL" id="RWQ92245.1"/>
    </source>
</evidence>
<dbReference type="AlphaFoldDB" id="A0A443HKF4"/>
<accession>A0A443HKF4</accession>
<sequence>MAWDQLKPTPLHLSYLILSTFLVFYTLFSTSIKNRLYLAEPPLATALGFLLGPRCTGILQPRAWYLGDHVTQELTRLTTGMQVFVVGLELPQYYCTQHWKSVGMLLGPVMAGGWVVCALFIYLLFDTGIPTALIISACLTPTDPVLAASVLDSSEETPERIKRLLSAESGCNDGVSFPFLYIGLFILHHGSATEVAKAYLFITILWQCICGITFGLLVLGFGGNRALRLAHGRGLISPQYFSLFHIVMAIFCIGLASTLGLDDFLLAFSAGVGFARDGWFSSARSASPPPVALIDLVMNSSTFIYFGALIPWSAIGELPTITAERVIGLVVLVLLFRRLPFVLAFKRWIPDIKTWKEALFCGHFGPMGVGALFLAIEARAQLEGDMAPPLPRPPENGLDPDVKRAVDIIWPIVCLVVLGSIVVHGLSMSIGRLWYWVCRRKRVKSVLMNGSVEDRGEGAYHDGDDHDDLEQRAQGGLL</sequence>
<keyword evidence="8" id="KW-1185">Reference proteome</keyword>
<dbReference type="VEuPathDB" id="FungiDB:C8Q69DRAFT_107767"/>
<comment type="subcellular location">
    <subcellularLocation>
        <location evidence="1">Membrane</location>
        <topology evidence="1">Multi-pass membrane protein</topology>
    </subcellularLocation>
</comment>
<dbReference type="GO" id="GO:0036376">
    <property type="term" value="P:sodium ion export across plasma membrane"/>
    <property type="evidence" value="ECO:0007669"/>
    <property type="project" value="InterPro"/>
</dbReference>
<dbReference type="GO" id="GO:0015385">
    <property type="term" value="F:sodium:proton antiporter activity"/>
    <property type="evidence" value="ECO:0007669"/>
    <property type="project" value="InterPro"/>
</dbReference>
<dbReference type="Gene3D" id="1.20.1530.20">
    <property type="match status" value="1"/>
</dbReference>
<dbReference type="PANTHER" id="PTHR31382">
    <property type="entry name" value="NA(+)/H(+) ANTIPORTER"/>
    <property type="match status" value="1"/>
</dbReference>
<dbReference type="Pfam" id="PF00999">
    <property type="entry name" value="Na_H_Exchanger"/>
    <property type="match status" value="1"/>
</dbReference>
<dbReference type="InterPro" id="IPR006153">
    <property type="entry name" value="Cation/H_exchanger_TM"/>
</dbReference>
<feature type="transmembrane region" description="Helical" evidence="5">
    <location>
        <begin position="12"/>
        <end position="28"/>
    </location>
</feature>
<dbReference type="GO" id="GO:0005886">
    <property type="term" value="C:plasma membrane"/>
    <property type="evidence" value="ECO:0007669"/>
    <property type="project" value="InterPro"/>
</dbReference>
<evidence type="ECO:0000256" key="1">
    <source>
        <dbReference type="ARBA" id="ARBA00004141"/>
    </source>
</evidence>
<gene>
    <name evidence="7" type="ORF">C8Q69DRAFT_107767</name>
</gene>
<name>A0A443HKF4_BYSSP</name>
<dbReference type="RefSeq" id="XP_028481890.1">
    <property type="nucleotide sequence ID" value="XM_028625088.1"/>
</dbReference>
<feature type="transmembrane region" description="Helical" evidence="5">
    <location>
        <begin position="102"/>
        <end position="125"/>
    </location>
</feature>
<keyword evidence="3 5" id="KW-1133">Transmembrane helix</keyword>
<feature type="domain" description="Cation/H+ exchanger transmembrane" evidence="6">
    <location>
        <begin position="26"/>
        <end position="429"/>
    </location>
</feature>
<feature type="transmembrane region" description="Helical" evidence="5">
    <location>
        <begin position="240"/>
        <end position="258"/>
    </location>
</feature>
<keyword evidence="4 5" id="KW-0472">Membrane</keyword>
<organism evidence="7 8">
    <name type="scientific">Byssochlamys spectabilis</name>
    <name type="common">Paecilomyces variotii</name>
    <dbReference type="NCBI Taxonomy" id="264951"/>
    <lineage>
        <taxon>Eukaryota</taxon>
        <taxon>Fungi</taxon>
        <taxon>Dikarya</taxon>
        <taxon>Ascomycota</taxon>
        <taxon>Pezizomycotina</taxon>
        <taxon>Eurotiomycetes</taxon>
        <taxon>Eurotiomycetidae</taxon>
        <taxon>Eurotiales</taxon>
        <taxon>Thermoascaceae</taxon>
        <taxon>Paecilomyces</taxon>
    </lineage>
</organism>
<dbReference type="PANTHER" id="PTHR31382:SF2">
    <property type="entry name" value="CATION_H+ EXCHANGER DOMAIN-CONTAINING PROTEIN"/>
    <property type="match status" value="1"/>
</dbReference>
<dbReference type="Proteomes" id="UP000283841">
    <property type="component" value="Unassembled WGS sequence"/>
</dbReference>
<dbReference type="GeneID" id="39594365"/>
<proteinExistence type="predicted"/>
<evidence type="ECO:0000256" key="2">
    <source>
        <dbReference type="ARBA" id="ARBA00022692"/>
    </source>
</evidence>
<keyword evidence="2 5" id="KW-0812">Transmembrane</keyword>
<protein>
    <submittedName>
        <fullName evidence="7">Cation/H+ exchanger</fullName>
    </submittedName>
</protein>
<evidence type="ECO:0000256" key="4">
    <source>
        <dbReference type="ARBA" id="ARBA00023136"/>
    </source>
</evidence>
<reference evidence="7 8" key="1">
    <citation type="journal article" date="2018" name="Front. Microbiol.">
        <title>Genomic and genetic insights into a cosmopolitan fungus, Paecilomyces variotii (Eurotiales).</title>
        <authorList>
            <person name="Urquhart A.S."/>
            <person name="Mondo S.J."/>
            <person name="Makela M.R."/>
            <person name="Hane J.K."/>
            <person name="Wiebenga A."/>
            <person name="He G."/>
            <person name="Mihaltcheva S."/>
            <person name="Pangilinan J."/>
            <person name="Lipzen A."/>
            <person name="Barry K."/>
            <person name="de Vries R.P."/>
            <person name="Grigoriev I.V."/>
            <person name="Idnurm A."/>
        </authorList>
    </citation>
    <scope>NUCLEOTIDE SEQUENCE [LARGE SCALE GENOMIC DNA]</scope>
    <source>
        <strain evidence="7 8">CBS 101075</strain>
    </source>
</reference>
<comment type="caution">
    <text evidence="7">The sequence shown here is derived from an EMBL/GenBank/DDBJ whole genome shotgun (WGS) entry which is preliminary data.</text>
</comment>
<dbReference type="STRING" id="264951.A0A443HKF4"/>
<dbReference type="GO" id="GO:0030007">
    <property type="term" value="P:intracellular potassium ion homeostasis"/>
    <property type="evidence" value="ECO:0007669"/>
    <property type="project" value="TreeGrafter"/>
</dbReference>
<dbReference type="InterPro" id="IPR004712">
    <property type="entry name" value="Na+/H+_antiporter_fungi"/>
</dbReference>
<dbReference type="InterPro" id="IPR038770">
    <property type="entry name" value="Na+/solute_symporter_sf"/>
</dbReference>
<dbReference type="GO" id="GO:0042391">
    <property type="term" value="P:regulation of membrane potential"/>
    <property type="evidence" value="ECO:0007669"/>
    <property type="project" value="InterPro"/>
</dbReference>
<evidence type="ECO:0000256" key="5">
    <source>
        <dbReference type="SAM" id="Phobius"/>
    </source>
</evidence>
<evidence type="ECO:0000256" key="3">
    <source>
        <dbReference type="ARBA" id="ARBA00022989"/>
    </source>
</evidence>